<dbReference type="GO" id="GO:0016887">
    <property type="term" value="F:ATP hydrolysis activity"/>
    <property type="evidence" value="ECO:0007669"/>
    <property type="project" value="InterPro"/>
</dbReference>
<dbReference type="Pfam" id="PF00004">
    <property type="entry name" value="AAA"/>
    <property type="match status" value="1"/>
</dbReference>
<dbReference type="Gene3D" id="3.40.50.300">
    <property type="entry name" value="P-loop containing nucleotide triphosphate hydrolases"/>
    <property type="match status" value="2"/>
</dbReference>
<comment type="subcellular location">
    <subcellularLocation>
        <location evidence="1">Mitochondrion outer membrane</location>
        <topology evidence="1">Single-pass membrane protein</topology>
    </subcellularLocation>
</comment>
<dbReference type="GO" id="GO:0005741">
    <property type="term" value="C:mitochondrial outer membrane"/>
    <property type="evidence" value="ECO:0007669"/>
    <property type="project" value="UniProtKB-SubCell"/>
</dbReference>
<dbReference type="Gene3D" id="1.10.8.60">
    <property type="match status" value="1"/>
</dbReference>
<dbReference type="GO" id="GO:0005524">
    <property type="term" value="F:ATP binding"/>
    <property type="evidence" value="ECO:0007669"/>
    <property type="project" value="UniProtKB-KW"/>
</dbReference>
<comment type="caution">
    <text evidence="6">The sequence shown here is derived from an EMBL/GenBank/DDBJ whole genome shotgun (WGS) entry which is preliminary data.</text>
</comment>
<keyword evidence="4" id="KW-0067">ATP-binding</keyword>
<dbReference type="InterPro" id="IPR041569">
    <property type="entry name" value="AAA_lid_3"/>
</dbReference>
<reference evidence="6" key="1">
    <citation type="submission" date="2016-03" db="EMBL/GenBank/DDBJ databases">
        <title>Mechanisms controlling the formation of the plant cell surface in tip-growing cells are functionally conserved among land plants.</title>
        <authorList>
            <person name="Honkanen S."/>
            <person name="Jones V.A."/>
            <person name="Morieri G."/>
            <person name="Champion C."/>
            <person name="Hetherington A.J."/>
            <person name="Kelly S."/>
            <person name="Saint-Marcoux D."/>
            <person name="Proust H."/>
            <person name="Prescott H."/>
            <person name="Dolan L."/>
        </authorList>
    </citation>
    <scope>NUCLEOTIDE SEQUENCE [LARGE SCALE GENOMIC DNA]</scope>
    <source>
        <tissue evidence="6">Whole gametophyte</tissue>
    </source>
</reference>
<dbReference type="SMART" id="SM00382">
    <property type="entry name" value="AAA"/>
    <property type="match status" value="1"/>
</dbReference>
<gene>
    <name evidence="6" type="ORF">AXG93_620s1180</name>
</gene>
<dbReference type="SUPFAM" id="SSF52540">
    <property type="entry name" value="P-loop containing nucleoside triphosphate hydrolases"/>
    <property type="match status" value="1"/>
</dbReference>
<protein>
    <recommendedName>
        <fullName evidence="5">AAA+ ATPase domain-containing protein</fullName>
    </recommendedName>
</protein>
<dbReference type="PANTHER" id="PTHR45644">
    <property type="entry name" value="AAA ATPASE, PUTATIVE (AFU_ORTHOLOGUE AFUA_2G12920)-RELATED-RELATED"/>
    <property type="match status" value="1"/>
</dbReference>
<dbReference type="Proteomes" id="UP000077202">
    <property type="component" value="Unassembled WGS sequence"/>
</dbReference>
<dbReference type="InterPro" id="IPR003959">
    <property type="entry name" value="ATPase_AAA_core"/>
</dbReference>
<keyword evidence="3" id="KW-0496">Mitochondrion</keyword>
<dbReference type="PANTHER" id="PTHR45644:SF3">
    <property type="entry name" value="FI08533P-RELATED"/>
    <property type="match status" value="1"/>
</dbReference>
<evidence type="ECO:0000256" key="2">
    <source>
        <dbReference type="ARBA" id="ARBA00022741"/>
    </source>
</evidence>
<sequence>MGPKWPRESGFVWKKASKAPMEDSKATSFGRITGAQVSLMGASSRAASVGQELVLYAVSAALSCLVLFVGLRHLDPNRSQAKKASERKKEISRRLGRPYIQTNTYEDMIACDVINPEDIDVTFNSIGGLELVKQSLHELVILPLQRPDLFQHGKLLRPQKGVLLFGPPGTGKTLLAKAIAKESQAVFINVRVATLMSKWFGDAQKLVTAVFTLAYKLQPSIIFIDEVDSFLGQRRVTEHEALTNMKTEFMALWDGFTTDPFAAYYHLVQGPLRYPLSALCTCVVTDMSDGVVKALLWPLFNATNRPWELDEAILRRLPRAFEVPMPDARQRASILRVILKGEHVEDDLDIEKLANQSEGYSGSDLTELCKQAAYLPIRDLLADESQQGYSSGEDFTAQRPLPRPLKQSDFESVLSVSRTSKTAAYDYQFSQRHANGGIGRSSGEDHVEFPVTDLFKLFATLSTANNRRNPPDP</sequence>
<evidence type="ECO:0000313" key="7">
    <source>
        <dbReference type="Proteomes" id="UP000077202"/>
    </source>
</evidence>
<keyword evidence="3" id="KW-1000">Mitochondrion outer membrane</keyword>
<feature type="domain" description="AAA+ ATPase" evidence="5">
    <location>
        <begin position="158"/>
        <end position="329"/>
    </location>
</feature>
<evidence type="ECO:0000256" key="3">
    <source>
        <dbReference type="ARBA" id="ARBA00022787"/>
    </source>
</evidence>
<dbReference type="AlphaFoldDB" id="A0A176VSE0"/>
<dbReference type="Pfam" id="PF17862">
    <property type="entry name" value="AAA_lid_3"/>
    <property type="match status" value="1"/>
</dbReference>
<dbReference type="InterPro" id="IPR051701">
    <property type="entry name" value="Mito_OM_Translocase_MSP1"/>
</dbReference>
<keyword evidence="2" id="KW-0547">Nucleotide-binding</keyword>
<dbReference type="InterPro" id="IPR027417">
    <property type="entry name" value="P-loop_NTPase"/>
</dbReference>
<dbReference type="InterPro" id="IPR003593">
    <property type="entry name" value="AAA+_ATPase"/>
</dbReference>
<evidence type="ECO:0000259" key="5">
    <source>
        <dbReference type="SMART" id="SM00382"/>
    </source>
</evidence>
<keyword evidence="7" id="KW-1185">Reference proteome</keyword>
<evidence type="ECO:0000313" key="6">
    <source>
        <dbReference type="EMBL" id="OAE23251.1"/>
    </source>
</evidence>
<name>A0A176VSE0_MARPO</name>
<dbReference type="EMBL" id="LVLJ01002901">
    <property type="protein sequence ID" value="OAE23251.1"/>
    <property type="molecule type" value="Genomic_DNA"/>
</dbReference>
<keyword evidence="3" id="KW-0472">Membrane</keyword>
<organism evidence="6 7">
    <name type="scientific">Marchantia polymorpha subsp. ruderalis</name>
    <dbReference type="NCBI Taxonomy" id="1480154"/>
    <lineage>
        <taxon>Eukaryota</taxon>
        <taxon>Viridiplantae</taxon>
        <taxon>Streptophyta</taxon>
        <taxon>Embryophyta</taxon>
        <taxon>Marchantiophyta</taxon>
        <taxon>Marchantiopsida</taxon>
        <taxon>Marchantiidae</taxon>
        <taxon>Marchantiales</taxon>
        <taxon>Marchantiaceae</taxon>
        <taxon>Marchantia</taxon>
    </lineage>
</organism>
<evidence type="ECO:0000256" key="4">
    <source>
        <dbReference type="ARBA" id="ARBA00022840"/>
    </source>
</evidence>
<evidence type="ECO:0000256" key="1">
    <source>
        <dbReference type="ARBA" id="ARBA00004572"/>
    </source>
</evidence>
<accession>A0A176VSE0</accession>
<proteinExistence type="predicted"/>